<reference evidence="10" key="1">
    <citation type="journal article" date="2019" name="Int. J. Syst. Evol. Microbiol.">
        <title>The Global Catalogue of Microorganisms (GCM) 10K type strain sequencing project: providing services to taxonomists for standard genome sequencing and annotation.</title>
        <authorList>
            <consortium name="The Broad Institute Genomics Platform"/>
            <consortium name="The Broad Institute Genome Sequencing Center for Infectious Disease"/>
            <person name="Wu L."/>
            <person name="Ma J."/>
        </authorList>
    </citation>
    <scope>NUCLEOTIDE SEQUENCE [LARGE SCALE GENOMIC DNA]</scope>
    <source>
        <strain evidence="10">KCTC 42662</strain>
    </source>
</reference>
<dbReference type="InterPro" id="IPR039426">
    <property type="entry name" value="TonB-dep_rcpt-like"/>
</dbReference>
<evidence type="ECO:0000259" key="8">
    <source>
        <dbReference type="Pfam" id="PF07715"/>
    </source>
</evidence>
<evidence type="ECO:0000256" key="2">
    <source>
        <dbReference type="ARBA" id="ARBA00022448"/>
    </source>
</evidence>
<keyword evidence="2 7" id="KW-0813">Transport</keyword>
<dbReference type="EMBL" id="JBHULR010000004">
    <property type="protein sequence ID" value="MFD2548003.1"/>
    <property type="molecule type" value="Genomic_DNA"/>
</dbReference>
<dbReference type="NCBIfam" id="TIGR04056">
    <property type="entry name" value="OMP_RagA_SusC"/>
    <property type="match status" value="1"/>
</dbReference>
<evidence type="ECO:0000256" key="7">
    <source>
        <dbReference type="PROSITE-ProRule" id="PRU01360"/>
    </source>
</evidence>
<dbReference type="InterPro" id="IPR008969">
    <property type="entry name" value="CarboxyPept-like_regulatory"/>
</dbReference>
<dbReference type="Gene3D" id="2.60.40.1120">
    <property type="entry name" value="Carboxypeptidase-like, regulatory domain"/>
    <property type="match status" value="1"/>
</dbReference>
<dbReference type="Pfam" id="PF07715">
    <property type="entry name" value="Plug"/>
    <property type="match status" value="1"/>
</dbReference>
<sequence length="1040" mass="115488">MQMKKLMNASTAYLLNMRILVLFVTVLCITPAWAQTNVSGRVKDAEGSPLPGVSVTVKGEQGGTTTDATGAFKISAPSNGTLVFTMLGFKSQEQDVAGSSTLSITLMSESELVEEVVVVGYNVVKKSDLTGSVTTVKSEEITAMPVTNPLQALQGRAAGVDVTSNERPGEVGSVRVRGERSLLASNSPLYVVDGVPLNSGGIEFINPKDIESIDVLKDASATAIYGSRGANGVIIVTTKRGTSGRTTLDYSFTSTIENLQDRTEMMNAADYIEFRREAYRRAYRLDPNVKVKYPDGADFASDQEIFGQDPYAWANVQKGWADGDWNGSLVPTTDWTDYVTKTGFTHDHLLSASGGTEKVQAYGSFGYLKQDGTQLGQDYQRYSGKLTVDITPVNWFKMGAVLNTTYGDQNYGYATTNATGPGNLYFAARGMLPFAVPYDEQGNRINLPGGDINILNPILEASYNVNERFIFRNFGNIYAEFEPLKGLKYKVNFGPDYYNNRNGRYMDANSVNRGGGEPGSTNYAQLNQTMRFSWTLDNLIYYNKTFKKHNVGLTLLQSATSFREETSTMLATNLPWDSQKWYQLNSVDKLDDFSSGLVETQMQSYMIRGNYDFDGKYLFTGSMRWDGASMLGEGHKWDTFPSLALAWRLDKEGFLGSHSWINLLKARIGYGVTGNSSVSAYSTLGRLQTLYYTWGNVVEPGYVPSDPSTRDPLPLPNKELAWEKTAQINYGVDFSFFKNRISGSLDYFTSKTTDLLLERTIPTVNGYTFTFDNVGSTANRGVELSLNTVNIAHENFSWESTLSFTHSKNRIVELAGGTVDDLANFWFIGERLGVYYDYVKDGIWQNTPEDLAEMEKFNANGGNFTPGSIKIRDLNGDYRIDANNDRQILGHSAPDWNFGFGNSFTYKNFDLNFFIYGRGGFMLTGGEEALQGRYSQRLVDYWTPQNPTNDYPAPNYNSAAGDTYKSSMNYQNGTFVKLRNVSLGYTFGEDVTNRLKLSRLRIYVQSMNPGLLYSKVDWIDPDLGGSTFNRGVVFGLNVGF</sequence>
<evidence type="ECO:0000256" key="6">
    <source>
        <dbReference type="ARBA" id="ARBA00023237"/>
    </source>
</evidence>
<dbReference type="InterPro" id="IPR023997">
    <property type="entry name" value="TonB-dep_OMP_SusC/RagA_CS"/>
</dbReference>
<dbReference type="InterPro" id="IPR037066">
    <property type="entry name" value="Plug_dom_sf"/>
</dbReference>
<keyword evidence="4 7" id="KW-0812">Transmembrane</keyword>
<keyword evidence="6 7" id="KW-0998">Cell outer membrane</keyword>
<evidence type="ECO:0000256" key="5">
    <source>
        <dbReference type="ARBA" id="ARBA00023136"/>
    </source>
</evidence>
<evidence type="ECO:0000256" key="3">
    <source>
        <dbReference type="ARBA" id="ARBA00022452"/>
    </source>
</evidence>
<dbReference type="InterPro" id="IPR023996">
    <property type="entry name" value="TonB-dep_OMP_SusC/RagA"/>
</dbReference>
<dbReference type="InterPro" id="IPR012910">
    <property type="entry name" value="Plug_dom"/>
</dbReference>
<evidence type="ECO:0000256" key="1">
    <source>
        <dbReference type="ARBA" id="ARBA00004571"/>
    </source>
</evidence>
<accession>A0ABW5KHR1</accession>
<keyword evidence="5 7" id="KW-0472">Membrane</keyword>
<keyword evidence="10" id="KW-1185">Reference proteome</keyword>
<comment type="caution">
    <text evidence="9">The sequence shown here is derived from an EMBL/GenBank/DDBJ whole genome shotgun (WGS) entry which is preliminary data.</text>
</comment>
<proteinExistence type="inferred from homology"/>
<dbReference type="NCBIfam" id="TIGR04057">
    <property type="entry name" value="SusC_RagA_signa"/>
    <property type="match status" value="1"/>
</dbReference>
<dbReference type="Gene3D" id="2.40.170.20">
    <property type="entry name" value="TonB-dependent receptor, beta-barrel domain"/>
    <property type="match status" value="1"/>
</dbReference>
<dbReference type="PROSITE" id="PS52016">
    <property type="entry name" value="TONB_DEPENDENT_REC_3"/>
    <property type="match status" value="1"/>
</dbReference>
<dbReference type="SUPFAM" id="SSF56935">
    <property type="entry name" value="Porins"/>
    <property type="match status" value="1"/>
</dbReference>
<dbReference type="SUPFAM" id="SSF49464">
    <property type="entry name" value="Carboxypeptidase regulatory domain-like"/>
    <property type="match status" value="1"/>
</dbReference>
<feature type="domain" description="TonB-dependent receptor plug" evidence="8">
    <location>
        <begin position="126"/>
        <end position="233"/>
    </location>
</feature>
<dbReference type="Proteomes" id="UP001597545">
    <property type="component" value="Unassembled WGS sequence"/>
</dbReference>
<dbReference type="RefSeq" id="WP_380903343.1">
    <property type="nucleotide sequence ID" value="NZ_JBHUEG010000001.1"/>
</dbReference>
<comment type="similarity">
    <text evidence="7">Belongs to the TonB-dependent receptor family.</text>
</comment>
<keyword evidence="3 7" id="KW-1134">Transmembrane beta strand</keyword>
<organism evidence="9 10">
    <name type="scientific">Sphingobacterium suaedae</name>
    <dbReference type="NCBI Taxonomy" id="1686402"/>
    <lineage>
        <taxon>Bacteria</taxon>
        <taxon>Pseudomonadati</taxon>
        <taxon>Bacteroidota</taxon>
        <taxon>Sphingobacteriia</taxon>
        <taxon>Sphingobacteriales</taxon>
        <taxon>Sphingobacteriaceae</taxon>
        <taxon>Sphingobacterium</taxon>
    </lineage>
</organism>
<comment type="subcellular location">
    <subcellularLocation>
        <location evidence="1 7">Cell outer membrane</location>
        <topology evidence="1 7">Multi-pass membrane protein</topology>
    </subcellularLocation>
</comment>
<dbReference type="InterPro" id="IPR036942">
    <property type="entry name" value="Beta-barrel_TonB_sf"/>
</dbReference>
<dbReference type="Pfam" id="PF13715">
    <property type="entry name" value="CarbopepD_reg_2"/>
    <property type="match status" value="1"/>
</dbReference>
<evidence type="ECO:0000256" key="4">
    <source>
        <dbReference type="ARBA" id="ARBA00022692"/>
    </source>
</evidence>
<gene>
    <name evidence="9" type="ORF">ACFSR5_10150</name>
</gene>
<evidence type="ECO:0000313" key="10">
    <source>
        <dbReference type="Proteomes" id="UP001597545"/>
    </source>
</evidence>
<protein>
    <submittedName>
        <fullName evidence="9">SusC/RagA family TonB-linked outer membrane protein</fullName>
    </submittedName>
</protein>
<evidence type="ECO:0000313" key="9">
    <source>
        <dbReference type="EMBL" id="MFD2548003.1"/>
    </source>
</evidence>
<dbReference type="Gene3D" id="2.170.130.10">
    <property type="entry name" value="TonB-dependent receptor, plug domain"/>
    <property type="match status" value="1"/>
</dbReference>
<name>A0ABW5KHR1_9SPHI</name>